<sequence>MSMENQTGASTLEDVKDAETATPTTPNTPETPSKAGSVAEMVEEPELLSKERATPDVSPEFLPTLTNKYRLKANIQFFAACWSLFLAGWNDGTNGPLLPRIREVYHVSYAVVSLIFVFSCIGFVSGATANVWLTDRFGLGKVMVLGAMCQVVGYALESPAPPFEVLVLGYLINGFGLALQDAGANSYVASLKEGASTKMSLLHAVYGLGALCSPLVATQFAQLPRWSFHYLTSLGVALSNVVLLSLVFRFKTQDQCLAEIGQEPVVHPEDSLDNSKYKQMFNLKELHLLAFFIFIYVGVEVTVGGWIVTYVIDVRDGGPSSGYISAGFFGGLTLGRVALLWVNKTVGERYVIFLYVALAIGLELVVWLVSSLIAGAVAVSFVGMMLGPIYPIVMNHSGRILPPWLLNACIGWIAGIGQPLLVAMMGFLFFLWLLVPNSNRRADEAAKEAKETSAEP</sequence>
<feature type="transmembrane region" description="Helical" evidence="8">
    <location>
        <begin position="227"/>
        <end position="248"/>
    </location>
</feature>
<evidence type="ECO:0000256" key="5">
    <source>
        <dbReference type="ARBA" id="ARBA00022989"/>
    </source>
</evidence>
<name>A0A4S4N1I8_9APHY</name>
<feature type="transmembrane region" description="Helical" evidence="8">
    <location>
        <begin position="71"/>
        <end position="89"/>
    </location>
</feature>
<keyword evidence="5 8" id="KW-1133">Transmembrane helix</keyword>
<feature type="transmembrane region" description="Helical" evidence="8">
    <location>
        <begin position="201"/>
        <end position="221"/>
    </location>
</feature>
<dbReference type="Gene3D" id="1.20.1250.20">
    <property type="entry name" value="MFS general substrate transporter like domains"/>
    <property type="match status" value="2"/>
</dbReference>
<evidence type="ECO:0000256" key="6">
    <source>
        <dbReference type="ARBA" id="ARBA00023136"/>
    </source>
</evidence>
<evidence type="ECO:0000313" key="10">
    <source>
        <dbReference type="EMBL" id="THH32779.1"/>
    </source>
</evidence>
<organism evidence="10 11">
    <name type="scientific">Antrodiella citrinella</name>
    <dbReference type="NCBI Taxonomy" id="2447956"/>
    <lineage>
        <taxon>Eukaryota</taxon>
        <taxon>Fungi</taxon>
        <taxon>Dikarya</taxon>
        <taxon>Basidiomycota</taxon>
        <taxon>Agaricomycotina</taxon>
        <taxon>Agaricomycetes</taxon>
        <taxon>Polyporales</taxon>
        <taxon>Steccherinaceae</taxon>
        <taxon>Antrodiella</taxon>
    </lineage>
</organism>
<feature type="transmembrane region" description="Helical" evidence="8">
    <location>
        <begin position="350"/>
        <end position="369"/>
    </location>
</feature>
<feature type="transmembrane region" description="Helical" evidence="8">
    <location>
        <begin position="168"/>
        <end position="189"/>
    </location>
</feature>
<dbReference type="PANTHER" id="PTHR23514:SF3">
    <property type="entry name" value="BYPASS OF STOP CODON PROTEIN 6"/>
    <property type="match status" value="1"/>
</dbReference>
<evidence type="ECO:0000256" key="7">
    <source>
        <dbReference type="SAM" id="MobiDB-lite"/>
    </source>
</evidence>
<evidence type="ECO:0000256" key="2">
    <source>
        <dbReference type="ARBA" id="ARBA00008335"/>
    </source>
</evidence>
<dbReference type="InterPro" id="IPR011701">
    <property type="entry name" value="MFS"/>
</dbReference>
<dbReference type="OrthoDB" id="413079at2759"/>
<accession>A0A4S4N1I8</accession>
<feature type="region of interest" description="Disordered" evidence="7">
    <location>
        <begin position="1"/>
        <end position="53"/>
    </location>
</feature>
<feature type="transmembrane region" description="Helical" evidence="8">
    <location>
        <begin position="405"/>
        <end position="435"/>
    </location>
</feature>
<feature type="domain" description="Major facilitator superfamily (MFS) profile" evidence="9">
    <location>
        <begin position="76"/>
        <end position="456"/>
    </location>
</feature>
<feature type="compositionally biased region" description="Low complexity" evidence="7">
    <location>
        <begin position="20"/>
        <end position="32"/>
    </location>
</feature>
<protein>
    <recommendedName>
        <fullName evidence="9">Major facilitator superfamily (MFS) profile domain-containing protein</fullName>
    </recommendedName>
</protein>
<dbReference type="InterPro" id="IPR036259">
    <property type="entry name" value="MFS_trans_sf"/>
</dbReference>
<evidence type="ECO:0000313" key="11">
    <source>
        <dbReference type="Proteomes" id="UP000308730"/>
    </source>
</evidence>
<dbReference type="InterPro" id="IPR051788">
    <property type="entry name" value="MFS_Transporter"/>
</dbReference>
<keyword evidence="11" id="KW-1185">Reference proteome</keyword>
<feature type="transmembrane region" description="Helical" evidence="8">
    <location>
        <begin position="139"/>
        <end position="156"/>
    </location>
</feature>
<reference evidence="10 11" key="1">
    <citation type="submission" date="2019-02" db="EMBL/GenBank/DDBJ databases">
        <title>Genome sequencing of the rare red list fungi Antrodiella citrinella (Flaviporus citrinellus).</title>
        <authorList>
            <person name="Buettner E."/>
            <person name="Kellner H."/>
        </authorList>
    </citation>
    <scope>NUCLEOTIDE SEQUENCE [LARGE SCALE GENOMIC DNA]</scope>
    <source>
        <strain evidence="10 11">DSM 108506</strain>
    </source>
</reference>
<dbReference type="Pfam" id="PF07690">
    <property type="entry name" value="MFS_1"/>
    <property type="match status" value="1"/>
</dbReference>
<feature type="transmembrane region" description="Helical" evidence="8">
    <location>
        <begin position="286"/>
        <end position="312"/>
    </location>
</feature>
<comment type="caution">
    <text evidence="10">The sequence shown here is derived from an EMBL/GenBank/DDBJ whole genome shotgun (WGS) entry which is preliminary data.</text>
</comment>
<evidence type="ECO:0000256" key="1">
    <source>
        <dbReference type="ARBA" id="ARBA00004127"/>
    </source>
</evidence>
<dbReference type="SUPFAM" id="SSF103473">
    <property type="entry name" value="MFS general substrate transporter"/>
    <property type="match status" value="1"/>
</dbReference>
<dbReference type="GO" id="GO:0012505">
    <property type="term" value="C:endomembrane system"/>
    <property type="evidence" value="ECO:0007669"/>
    <property type="project" value="UniProtKB-SubCell"/>
</dbReference>
<dbReference type="AlphaFoldDB" id="A0A4S4N1I8"/>
<evidence type="ECO:0000256" key="4">
    <source>
        <dbReference type="ARBA" id="ARBA00022692"/>
    </source>
</evidence>
<keyword evidence="6 8" id="KW-0472">Membrane</keyword>
<dbReference type="GO" id="GO:0016020">
    <property type="term" value="C:membrane"/>
    <property type="evidence" value="ECO:0007669"/>
    <property type="project" value="TreeGrafter"/>
</dbReference>
<proteinExistence type="inferred from homology"/>
<keyword evidence="3" id="KW-0813">Transport</keyword>
<feature type="transmembrane region" description="Helical" evidence="8">
    <location>
        <begin position="375"/>
        <end position="393"/>
    </location>
</feature>
<dbReference type="EMBL" id="SGPM01000015">
    <property type="protein sequence ID" value="THH32779.1"/>
    <property type="molecule type" value="Genomic_DNA"/>
</dbReference>
<feature type="transmembrane region" description="Helical" evidence="8">
    <location>
        <begin position="109"/>
        <end position="132"/>
    </location>
</feature>
<feature type="compositionally biased region" description="Polar residues" evidence="7">
    <location>
        <begin position="1"/>
        <end position="10"/>
    </location>
</feature>
<evidence type="ECO:0000256" key="8">
    <source>
        <dbReference type="SAM" id="Phobius"/>
    </source>
</evidence>
<dbReference type="InterPro" id="IPR020846">
    <property type="entry name" value="MFS_dom"/>
</dbReference>
<comment type="similarity">
    <text evidence="2">Belongs to the major facilitator superfamily.</text>
</comment>
<gene>
    <name evidence="10" type="ORF">EUX98_g1406</name>
</gene>
<dbReference type="GO" id="GO:0022857">
    <property type="term" value="F:transmembrane transporter activity"/>
    <property type="evidence" value="ECO:0007669"/>
    <property type="project" value="InterPro"/>
</dbReference>
<feature type="transmembrane region" description="Helical" evidence="8">
    <location>
        <begin position="324"/>
        <end position="343"/>
    </location>
</feature>
<evidence type="ECO:0000259" key="9">
    <source>
        <dbReference type="PROSITE" id="PS50850"/>
    </source>
</evidence>
<evidence type="ECO:0000256" key="3">
    <source>
        <dbReference type="ARBA" id="ARBA00022448"/>
    </source>
</evidence>
<comment type="subcellular location">
    <subcellularLocation>
        <location evidence="1">Endomembrane system</location>
        <topology evidence="1">Multi-pass membrane protein</topology>
    </subcellularLocation>
</comment>
<dbReference type="PROSITE" id="PS50850">
    <property type="entry name" value="MFS"/>
    <property type="match status" value="1"/>
</dbReference>
<keyword evidence="4 8" id="KW-0812">Transmembrane</keyword>
<dbReference type="PANTHER" id="PTHR23514">
    <property type="entry name" value="BYPASS OF STOP CODON PROTEIN 6"/>
    <property type="match status" value="1"/>
</dbReference>
<dbReference type="Proteomes" id="UP000308730">
    <property type="component" value="Unassembled WGS sequence"/>
</dbReference>